<comment type="caution">
    <text evidence="2">The sequence shown here is derived from an EMBL/GenBank/DDBJ whole genome shotgun (WGS) entry which is preliminary data.</text>
</comment>
<dbReference type="Pfam" id="PF12541">
    <property type="entry name" value="DUF3737"/>
    <property type="match status" value="1"/>
</dbReference>
<reference evidence="2 3" key="1">
    <citation type="journal article" date="2017" name="BMC Genomics">
        <title>Comparative genomic and phylogenomic analyses of the Bifidobacteriaceae family.</title>
        <authorList>
            <person name="Lugli G.A."/>
            <person name="Milani C."/>
            <person name="Turroni F."/>
            <person name="Duranti S."/>
            <person name="Mancabelli L."/>
            <person name="Mangifesta M."/>
            <person name="Ferrario C."/>
            <person name="Modesto M."/>
            <person name="Mattarelli P."/>
            <person name="Jiri K."/>
            <person name="van Sinderen D."/>
            <person name="Ventura M."/>
        </authorList>
    </citation>
    <scope>NUCLEOTIDE SEQUENCE [LARGE SCALE GENOMIC DNA]</scope>
    <source>
        <strain evidence="2 3">DSM 100202</strain>
    </source>
</reference>
<sequence>MSESTERATNATQYTTDPLGASDIANDVADMAVSSNETRPTHQDVRIIQQARLTGERAEFFAHDMTYVDTIFADGESPLKHARNITLDNCSFQWKYPLWYANDVTVRNSTWFEMGRAGVWYTNQMLVEDSTIEAPKNFRRANAITLHSVDLTNAEETFWDCTEVTLDNVVARGDYFGMNCANVTANQFRLIGNYPFDGAHDIIVRNSRLISKDAFWNTQNVTVEDSYISGEYLGWNSRNLTFVNCTIESLQGLCYIDNLVMKNCRLINTTRAFEYSTVDVDVHGMIDSIVNPSAGVIRADAIGTLTLEADRVDPSKTTIITGERAK</sequence>
<organism evidence="2 3">
    <name type="scientific">Bifidobacterium hapali</name>
    <dbReference type="NCBI Taxonomy" id="1630172"/>
    <lineage>
        <taxon>Bacteria</taxon>
        <taxon>Bacillati</taxon>
        <taxon>Actinomycetota</taxon>
        <taxon>Actinomycetes</taxon>
        <taxon>Bifidobacteriales</taxon>
        <taxon>Bifidobacteriaceae</taxon>
        <taxon>Bifidobacterium</taxon>
    </lineage>
</organism>
<name>A0A261G4N9_9BIFI</name>
<dbReference type="SUPFAM" id="SSF51126">
    <property type="entry name" value="Pectin lyase-like"/>
    <property type="match status" value="1"/>
</dbReference>
<proteinExistence type="predicted"/>
<dbReference type="EMBL" id="MWWY01000005">
    <property type="protein sequence ID" value="OZG66411.1"/>
    <property type="molecule type" value="Genomic_DNA"/>
</dbReference>
<keyword evidence="3" id="KW-1185">Reference proteome</keyword>
<accession>A0A261G4N9</accession>
<dbReference type="InterPro" id="IPR011050">
    <property type="entry name" value="Pectin_lyase_fold/virulence"/>
</dbReference>
<evidence type="ECO:0000313" key="2">
    <source>
        <dbReference type="EMBL" id="OZG66411.1"/>
    </source>
</evidence>
<feature type="region of interest" description="Disordered" evidence="1">
    <location>
        <begin position="1"/>
        <end position="22"/>
    </location>
</feature>
<evidence type="ECO:0000256" key="1">
    <source>
        <dbReference type="SAM" id="MobiDB-lite"/>
    </source>
</evidence>
<dbReference type="AlphaFoldDB" id="A0A261G4N9"/>
<gene>
    <name evidence="2" type="ORF">BHAP_0273</name>
</gene>
<dbReference type="InterPro" id="IPR022208">
    <property type="entry name" value="DUF3737"/>
</dbReference>
<protein>
    <submittedName>
        <fullName evidence="2">Hydrogenase</fullName>
    </submittedName>
</protein>
<dbReference type="Proteomes" id="UP000216074">
    <property type="component" value="Unassembled WGS sequence"/>
</dbReference>
<evidence type="ECO:0000313" key="3">
    <source>
        <dbReference type="Proteomes" id="UP000216074"/>
    </source>
</evidence>
<feature type="compositionally biased region" description="Polar residues" evidence="1">
    <location>
        <begin position="7"/>
        <end position="16"/>
    </location>
</feature>